<dbReference type="EMBL" id="LJIJ01000500">
    <property type="protein sequence ID" value="ODM96826.1"/>
    <property type="molecule type" value="Genomic_DNA"/>
</dbReference>
<dbReference type="InterPro" id="IPR036291">
    <property type="entry name" value="NAD(P)-bd_dom_sf"/>
</dbReference>
<proteinExistence type="inferred from homology"/>
<keyword evidence="4 13" id="KW-0812">Transmembrane</keyword>
<dbReference type="InterPro" id="IPR051468">
    <property type="entry name" value="Fungal_SecMetab_SDRs"/>
</dbReference>
<evidence type="ECO:0000256" key="3">
    <source>
        <dbReference type="ARBA" id="ARBA00022448"/>
    </source>
</evidence>
<evidence type="ECO:0000256" key="12">
    <source>
        <dbReference type="ARBA" id="ARBA00023170"/>
    </source>
</evidence>
<comment type="similarity">
    <text evidence="2">Belongs to the ERD2 family.</text>
</comment>
<dbReference type="GO" id="GO:0005789">
    <property type="term" value="C:endoplasmic reticulum membrane"/>
    <property type="evidence" value="ECO:0007669"/>
    <property type="project" value="UniProtKB-SubCell"/>
</dbReference>
<dbReference type="Pfam" id="PF00106">
    <property type="entry name" value="adh_short"/>
    <property type="match status" value="1"/>
</dbReference>
<evidence type="ECO:0000256" key="8">
    <source>
        <dbReference type="ARBA" id="ARBA00022927"/>
    </source>
</evidence>
<dbReference type="PRINTS" id="PR00660">
    <property type="entry name" value="ERLUMENR"/>
</dbReference>
<keyword evidence="3" id="KW-0813">Transport</keyword>
<evidence type="ECO:0000256" key="6">
    <source>
        <dbReference type="ARBA" id="ARBA00022857"/>
    </source>
</evidence>
<dbReference type="AlphaFoldDB" id="A0A1D2MV02"/>
<dbReference type="InterPro" id="IPR000133">
    <property type="entry name" value="ER_ret_rcpt"/>
</dbReference>
<reference evidence="14 15" key="1">
    <citation type="journal article" date="2016" name="Genome Biol. Evol.">
        <title>Gene Family Evolution Reflects Adaptation to Soil Environmental Stressors in the Genome of the Collembolan Orchesella cincta.</title>
        <authorList>
            <person name="Faddeeva-Vakhrusheva A."/>
            <person name="Derks M.F."/>
            <person name="Anvar S.Y."/>
            <person name="Agamennone V."/>
            <person name="Suring W."/>
            <person name="Smit S."/>
            <person name="van Straalen N.M."/>
            <person name="Roelofs D."/>
        </authorList>
    </citation>
    <scope>NUCLEOTIDE SEQUENCE [LARGE SCALE GENOMIC DNA]</scope>
    <source>
        <tissue evidence="14">Mixed pool</tissue>
    </source>
</reference>
<dbReference type="Gene3D" id="3.40.50.720">
    <property type="entry name" value="NAD(P)-binding Rossmann-like Domain"/>
    <property type="match status" value="1"/>
</dbReference>
<dbReference type="CDD" id="cd05325">
    <property type="entry name" value="carb_red_sniffer_like_SDR_c"/>
    <property type="match status" value="1"/>
</dbReference>
<keyword evidence="8" id="KW-0653">Protein transport</keyword>
<dbReference type="GO" id="GO:0004090">
    <property type="term" value="F:carbonyl reductase (NADPH) activity"/>
    <property type="evidence" value="ECO:0007669"/>
    <property type="project" value="TreeGrafter"/>
</dbReference>
<keyword evidence="6" id="KW-0521">NADP</keyword>
<organism evidence="14 15">
    <name type="scientific">Orchesella cincta</name>
    <name type="common">Springtail</name>
    <name type="synonym">Podura cincta</name>
    <dbReference type="NCBI Taxonomy" id="48709"/>
    <lineage>
        <taxon>Eukaryota</taxon>
        <taxon>Metazoa</taxon>
        <taxon>Ecdysozoa</taxon>
        <taxon>Arthropoda</taxon>
        <taxon>Hexapoda</taxon>
        <taxon>Collembola</taxon>
        <taxon>Entomobryomorpha</taxon>
        <taxon>Entomobryoidea</taxon>
        <taxon>Orchesellidae</taxon>
        <taxon>Orchesellinae</taxon>
        <taxon>Orchesella</taxon>
    </lineage>
</organism>
<evidence type="ECO:0000256" key="11">
    <source>
        <dbReference type="ARBA" id="ARBA00023136"/>
    </source>
</evidence>
<evidence type="ECO:0000256" key="9">
    <source>
        <dbReference type="ARBA" id="ARBA00022989"/>
    </source>
</evidence>
<accession>A0A1D2MV02</accession>
<dbReference type="GO" id="GO:0016192">
    <property type="term" value="P:vesicle-mediated transport"/>
    <property type="evidence" value="ECO:0007669"/>
    <property type="project" value="UniProtKB-KW"/>
</dbReference>
<evidence type="ECO:0000256" key="2">
    <source>
        <dbReference type="ARBA" id="ARBA00010120"/>
    </source>
</evidence>
<dbReference type="SUPFAM" id="SSF51735">
    <property type="entry name" value="NAD(P)-binding Rossmann-fold domains"/>
    <property type="match status" value="1"/>
</dbReference>
<dbReference type="OrthoDB" id="5296at2759"/>
<feature type="transmembrane region" description="Helical" evidence="13">
    <location>
        <begin position="416"/>
        <end position="435"/>
    </location>
</feature>
<feature type="transmembrane region" description="Helical" evidence="13">
    <location>
        <begin position="377"/>
        <end position="395"/>
    </location>
</feature>
<dbReference type="STRING" id="48709.A0A1D2MV02"/>
<dbReference type="GO" id="GO:0046923">
    <property type="term" value="F:ER retention sequence binding"/>
    <property type="evidence" value="ECO:0007669"/>
    <property type="project" value="InterPro"/>
</dbReference>
<keyword evidence="12" id="KW-0675">Receptor</keyword>
<keyword evidence="7" id="KW-0931">ER-Golgi transport</keyword>
<name>A0A1D2MV02_ORCCI</name>
<keyword evidence="11 13" id="KW-0472">Membrane</keyword>
<dbReference type="GO" id="GO:0006621">
    <property type="term" value="P:protein retention in ER lumen"/>
    <property type="evidence" value="ECO:0007669"/>
    <property type="project" value="InterPro"/>
</dbReference>
<sequence length="463" mass="51143">IVNLHHVSQAQKRTDYWGESRHWFAISERRFEIADVRDHEKLGGAVEKIEKEVGDGGLNLLINNAGISSKVAKLSAVRQQEIMDNFEINTVAPILMTKAMLPLLEKASASNPNAPPGIGRAAVVNVSSILGSIGLNDLGGMYAYRCSKAAINAATKSMHLDFRKSKIVAIALHPGWVRTDMGGAKAPLSTEESVAGIISLLESLSTQHSGNLMGKNSSGSSTKDKRGRFESTLPVLAESLHLTAVLVLLLKLTTTRSSAGVSGKSLFLLSLTYTFRGLDVFAYWKWETQPISIPKLFYMLSSYLTLYLTYSINRSTVEWDLDTFRLKLLIVPVSMLSFVLNERKRITQLAYTWSLFMESAALVPQLFMMWKSEKADTLIMCYLLIFGVYIGVQQYSFCMSTKTFKELIGGTEAARLIIDSMTGLFAILGTFFAVLGNKVEAHLINCVTPKMDKTITTMISKVH</sequence>
<evidence type="ECO:0000256" key="7">
    <source>
        <dbReference type="ARBA" id="ARBA00022892"/>
    </source>
</evidence>
<dbReference type="PANTHER" id="PTHR43544">
    <property type="entry name" value="SHORT-CHAIN DEHYDROGENASE/REDUCTASE"/>
    <property type="match status" value="1"/>
</dbReference>
<keyword evidence="5" id="KW-0256">Endoplasmic reticulum</keyword>
<dbReference type="GO" id="GO:0015031">
    <property type="term" value="P:protein transport"/>
    <property type="evidence" value="ECO:0007669"/>
    <property type="project" value="UniProtKB-KW"/>
</dbReference>
<feature type="non-terminal residue" evidence="14">
    <location>
        <position position="1"/>
    </location>
</feature>
<dbReference type="Proteomes" id="UP000094527">
    <property type="component" value="Unassembled WGS sequence"/>
</dbReference>
<dbReference type="Pfam" id="PF00810">
    <property type="entry name" value="ER_lumen_recept"/>
    <property type="match status" value="1"/>
</dbReference>
<evidence type="ECO:0000256" key="5">
    <source>
        <dbReference type="ARBA" id="ARBA00022824"/>
    </source>
</evidence>
<evidence type="ECO:0000313" key="15">
    <source>
        <dbReference type="Proteomes" id="UP000094527"/>
    </source>
</evidence>
<comment type="subcellular location">
    <subcellularLocation>
        <location evidence="1">Endoplasmic reticulum membrane</location>
        <topology evidence="1">Multi-pass membrane protein</topology>
    </subcellularLocation>
</comment>
<evidence type="ECO:0000313" key="14">
    <source>
        <dbReference type="EMBL" id="ODM96826.1"/>
    </source>
</evidence>
<evidence type="ECO:0000256" key="13">
    <source>
        <dbReference type="SAM" id="Phobius"/>
    </source>
</evidence>
<keyword evidence="15" id="KW-1185">Reference proteome</keyword>
<dbReference type="InterPro" id="IPR002347">
    <property type="entry name" value="SDR_fam"/>
</dbReference>
<evidence type="ECO:0000256" key="10">
    <source>
        <dbReference type="ARBA" id="ARBA00023002"/>
    </source>
</evidence>
<keyword evidence="9 13" id="KW-1133">Transmembrane helix</keyword>
<comment type="caution">
    <text evidence="14">The sequence shown here is derived from an EMBL/GenBank/DDBJ whole genome shotgun (WGS) entry which is preliminary data.</text>
</comment>
<gene>
    <name evidence="14" type="ORF">Ocin01_09861</name>
</gene>
<dbReference type="PANTHER" id="PTHR43544:SF7">
    <property type="entry name" value="NADB-LER2"/>
    <property type="match status" value="1"/>
</dbReference>
<evidence type="ECO:0000256" key="1">
    <source>
        <dbReference type="ARBA" id="ARBA00004477"/>
    </source>
</evidence>
<keyword evidence="10" id="KW-0560">Oxidoreductase</keyword>
<protein>
    <submittedName>
        <fullName evidence="14">C-factor</fullName>
    </submittedName>
</protein>
<evidence type="ECO:0000256" key="4">
    <source>
        <dbReference type="ARBA" id="ARBA00022692"/>
    </source>
</evidence>